<evidence type="ECO:0000256" key="4">
    <source>
        <dbReference type="SAM" id="MobiDB-lite"/>
    </source>
</evidence>
<name>A0A9Q1JZU8_9CARY</name>
<dbReference type="Gene3D" id="3.30.40.10">
    <property type="entry name" value="Zinc/RING finger domain, C3HC4 (zinc finger)"/>
    <property type="match status" value="1"/>
</dbReference>
<dbReference type="Proteomes" id="UP001153076">
    <property type="component" value="Unassembled WGS sequence"/>
</dbReference>
<dbReference type="OrthoDB" id="435038at2759"/>
<gene>
    <name evidence="6" type="ORF">Cgig2_009731</name>
</gene>
<sequence>MEIEEKSISSEPISGNNGVLPNQKVESSSAEIEDAMHGGKRRKPNLFLDIPSREIDASQDSVKIKMLPTPSPARKRVNFLLTRASSDVKQCESPETSSVRGRSPFKNLLPKLRFIYRSSSDVGKTAYSVSELPCTTSRERPSISPSLSFTKMFTPRIKRTSSFPVNPIMTADSVNRGNASGSLPSAVKETQTLKPELAISRSLSAPLNKETHIRRMDSFIRVIPSPRVKEGDLRTPDGSTPTGSENTEADGEDIPEEEAVCRICMVELGEGGETLKMECSCKGDLALAHQECALKWFSIKGNRTCDVCRQDVRNLPVTLLRIQSTHGVNLGTSIAQRTQLNDLSGWQEVPVLVIVSMLAYFCFLEQLLVAKMGTGAVALSLPFSCVLGLLSSMTSSSMGTFVL</sequence>
<organism evidence="6 7">
    <name type="scientific">Carnegiea gigantea</name>
    <dbReference type="NCBI Taxonomy" id="171969"/>
    <lineage>
        <taxon>Eukaryota</taxon>
        <taxon>Viridiplantae</taxon>
        <taxon>Streptophyta</taxon>
        <taxon>Embryophyta</taxon>
        <taxon>Tracheophyta</taxon>
        <taxon>Spermatophyta</taxon>
        <taxon>Magnoliopsida</taxon>
        <taxon>eudicotyledons</taxon>
        <taxon>Gunneridae</taxon>
        <taxon>Pentapetalae</taxon>
        <taxon>Caryophyllales</taxon>
        <taxon>Cactineae</taxon>
        <taxon>Cactaceae</taxon>
        <taxon>Cactoideae</taxon>
        <taxon>Echinocereeae</taxon>
        <taxon>Carnegiea</taxon>
    </lineage>
</organism>
<reference evidence="6" key="1">
    <citation type="submission" date="2022-04" db="EMBL/GenBank/DDBJ databases">
        <title>Carnegiea gigantea Genome sequencing and assembly v2.</title>
        <authorList>
            <person name="Copetti D."/>
            <person name="Sanderson M.J."/>
            <person name="Burquez A."/>
            <person name="Wojciechowski M.F."/>
        </authorList>
    </citation>
    <scope>NUCLEOTIDE SEQUENCE</scope>
    <source>
        <strain evidence="6">SGP5-SGP5p</strain>
        <tissue evidence="6">Aerial part</tissue>
    </source>
</reference>
<proteinExistence type="predicted"/>
<feature type="compositionally biased region" description="Polar residues" evidence="4">
    <location>
        <begin position="15"/>
        <end position="30"/>
    </location>
</feature>
<dbReference type="SUPFAM" id="SSF57850">
    <property type="entry name" value="RING/U-box"/>
    <property type="match status" value="1"/>
</dbReference>
<keyword evidence="3" id="KW-0862">Zinc</keyword>
<keyword evidence="7" id="KW-1185">Reference proteome</keyword>
<dbReference type="PANTHER" id="PTHR46158:SF1">
    <property type="entry name" value="RING_U-BOX SUPERFAMILY PROTEIN"/>
    <property type="match status" value="1"/>
</dbReference>
<evidence type="ECO:0000256" key="1">
    <source>
        <dbReference type="ARBA" id="ARBA00022723"/>
    </source>
</evidence>
<dbReference type="Pfam" id="PF12906">
    <property type="entry name" value="RINGv"/>
    <property type="match status" value="1"/>
</dbReference>
<dbReference type="EMBL" id="JAKOGI010000496">
    <property type="protein sequence ID" value="KAJ8434164.1"/>
    <property type="molecule type" value="Genomic_DNA"/>
</dbReference>
<evidence type="ECO:0000313" key="7">
    <source>
        <dbReference type="Proteomes" id="UP001153076"/>
    </source>
</evidence>
<feature type="region of interest" description="Disordered" evidence="4">
    <location>
        <begin position="1"/>
        <end position="44"/>
    </location>
</feature>
<protein>
    <recommendedName>
        <fullName evidence="5">RING-CH-type domain-containing protein</fullName>
    </recommendedName>
</protein>
<comment type="caution">
    <text evidence="6">The sequence shown here is derived from an EMBL/GenBank/DDBJ whole genome shotgun (WGS) entry which is preliminary data.</text>
</comment>
<evidence type="ECO:0000313" key="6">
    <source>
        <dbReference type="EMBL" id="KAJ8434164.1"/>
    </source>
</evidence>
<keyword evidence="1" id="KW-0479">Metal-binding</keyword>
<dbReference type="InterPro" id="IPR013083">
    <property type="entry name" value="Znf_RING/FYVE/PHD"/>
</dbReference>
<dbReference type="InterPro" id="IPR011016">
    <property type="entry name" value="Znf_RING-CH"/>
</dbReference>
<evidence type="ECO:0000256" key="2">
    <source>
        <dbReference type="ARBA" id="ARBA00022771"/>
    </source>
</evidence>
<accession>A0A9Q1JZU8</accession>
<dbReference type="SMART" id="SM00744">
    <property type="entry name" value="RINGv"/>
    <property type="match status" value="1"/>
</dbReference>
<evidence type="ECO:0000259" key="5">
    <source>
        <dbReference type="PROSITE" id="PS51292"/>
    </source>
</evidence>
<dbReference type="CDD" id="cd16495">
    <property type="entry name" value="RING_CH-C4HC3_MARCH"/>
    <property type="match status" value="1"/>
</dbReference>
<dbReference type="PROSITE" id="PS51292">
    <property type="entry name" value="ZF_RING_CH"/>
    <property type="match status" value="1"/>
</dbReference>
<feature type="region of interest" description="Disordered" evidence="4">
    <location>
        <begin position="227"/>
        <end position="252"/>
    </location>
</feature>
<dbReference type="AlphaFoldDB" id="A0A9Q1JZU8"/>
<evidence type="ECO:0000256" key="3">
    <source>
        <dbReference type="ARBA" id="ARBA00022833"/>
    </source>
</evidence>
<keyword evidence="2" id="KW-0863">Zinc-finger</keyword>
<feature type="domain" description="RING-CH-type" evidence="5">
    <location>
        <begin position="253"/>
        <end position="315"/>
    </location>
</feature>
<feature type="compositionally biased region" description="Polar residues" evidence="4">
    <location>
        <begin position="237"/>
        <end position="246"/>
    </location>
</feature>
<dbReference type="GO" id="GO:0008270">
    <property type="term" value="F:zinc ion binding"/>
    <property type="evidence" value="ECO:0007669"/>
    <property type="project" value="UniProtKB-KW"/>
</dbReference>
<dbReference type="PANTHER" id="PTHR46158">
    <property type="entry name" value="OS02G0165000 PROTEIN"/>
    <property type="match status" value="1"/>
</dbReference>